<dbReference type="InterPro" id="IPR014960">
    <property type="entry name" value="DUF1828"/>
</dbReference>
<dbReference type="KEGG" id="tsu:Tresu_1634"/>
<feature type="domain" description="DUF1828" evidence="1">
    <location>
        <begin position="35"/>
        <end position="123"/>
    </location>
</feature>
<evidence type="ECO:0000259" key="1">
    <source>
        <dbReference type="Pfam" id="PF08861"/>
    </source>
</evidence>
<feature type="domain" description="DUF1829" evidence="2">
    <location>
        <begin position="161"/>
        <end position="247"/>
    </location>
</feature>
<evidence type="ECO:0000313" key="3">
    <source>
        <dbReference type="EMBL" id="AEB14533.1"/>
    </source>
</evidence>
<name>F2NVU6_TRES6</name>
<evidence type="ECO:0000259" key="2">
    <source>
        <dbReference type="Pfam" id="PF08862"/>
    </source>
</evidence>
<keyword evidence="4" id="KW-1185">Reference proteome</keyword>
<dbReference type="HOGENOM" id="CLU_091320_1_0_12"/>
<reference evidence="3 4" key="1">
    <citation type="journal article" date="2011" name="Stand. Genomic Sci.">
        <title>Complete genome sequence of Treponema succinifaciens type strain (6091).</title>
        <authorList>
            <person name="Han C."/>
            <person name="Gronow S."/>
            <person name="Teshima H."/>
            <person name="Lapidus A."/>
            <person name="Nolan M."/>
            <person name="Lucas S."/>
            <person name="Hammon N."/>
            <person name="Deshpande S."/>
            <person name="Cheng J.F."/>
            <person name="Zeytun A."/>
            <person name="Tapia R."/>
            <person name="Goodwin L."/>
            <person name="Pitluck S."/>
            <person name="Liolios K."/>
            <person name="Pagani I."/>
            <person name="Ivanova N."/>
            <person name="Mavromatis K."/>
            <person name="Mikhailova N."/>
            <person name="Huntemann M."/>
            <person name="Pati A."/>
            <person name="Chen A."/>
            <person name="Palaniappan K."/>
            <person name="Land M."/>
            <person name="Hauser L."/>
            <person name="Brambilla E.M."/>
            <person name="Rohde M."/>
            <person name="Goker M."/>
            <person name="Woyke T."/>
            <person name="Bristow J."/>
            <person name="Eisen J.A."/>
            <person name="Markowitz V."/>
            <person name="Hugenholtz P."/>
            <person name="Kyrpides N.C."/>
            <person name="Klenk H.P."/>
            <person name="Detter J.C."/>
        </authorList>
    </citation>
    <scope>NUCLEOTIDE SEQUENCE [LARGE SCALE GENOMIC DNA]</scope>
    <source>
        <strain evidence="4">ATCC 33096 / DSM 2489 / 6091</strain>
    </source>
</reference>
<reference evidence="4" key="2">
    <citation type="submission" date="2011-04" db="EMBL/GenBank/DDBJ databases">
        <title>The complete genome of chromosome of Treponema succinifaciens DSM 2489.</title>
        <authorList>
            <person name="Lucas S."/>
            <person name="Copeland A."/>
            <person name="Lapidus A."/>
            <person name="Bruce D."/>
            <person name="Goodwin L."/>
            <person name="Pitluck S."/>
            <person name="Peters L."/>
            <person name="Kyrpides N."/>
            <person name="Mavromatis K."/>
            <person name="Ivanova N."/>
            <person name="Ovchinnikova G."/>
            <person name="Teshima H."/>
            <person name="Detter J.C."/>
            <person name="Tapia R."/>
            <person name="Han C."/>
            <person name="Land M."/>
            <person name="Hauser L."/>
            <person name="Markowitz V."/>
            <person name="Cheng J.-F."/>
            <person name="Hugenholtz P."/>
            <person name="Woyke T."/>
            <person name="Wu D."/>
            <person name="Gronow S."/>
            <person name="Wellnitz S."/>
            <person name="Brambilla E."/>
            <person name="Klenk H.-P."/>
            <person name="Eisen J.A."/>
        </authorList>
    </citation>
    <scope>NUCLEOTIDE SEQUENCE [LARGE SCALE GENOMIC DNA]</scope>
    <source>
        <strain evidence="4">ATCC 33096 / DSM 2489 / 6091</strain>
    </source>
</reference>
<dbReference type="Pfam" id="PF08861">
    <property type="entry name" value="DUF1828"/>
    <property type="match status" value="1"/>
</dbReference>
<dbReference type="EMBL" id="CP002631">
    <property type="protein sequence ID" value="AEB14533.1"/>
    <property type="molecule type" value="Genomic_DNA"/>
</dbReference>
<accession>F2NVU6</accession>
<dbReference type="STRING" id="869209.Tresu_1634"/>
<proteinExistence type="predicted"/>
<dbReference type="eggNOG" id="ENOG502ZAE6">
    <property type="taxonomic scope" value="Bacteria"/>
</dbReference>
<evidence type="ECO:0008006" key="5">
    <source>
        <dbReference type="Google" id="ProtNLM"/>
    </source>
</evidence>
<sequence>MKKTEIDTLIDSYFKWLKENTSSKIINDTWSEITTPYLDRHNDCLQIYAKKEGDKIILSDDGYIIDDLKTCGCYLDSPRRKEILNTTLRGFGVLLDDNQLIVKTLAENFPQKKHDLIQAMLAVNDLFYLSKPQVQNLFFDDVVAWFDKNDIRYVQKVKFSGKTGFDNMFDFSIPKSRKYSERLVQTITNPSKENSMNLVFKWIDTKDERPAESVLFAMLNDSEKAIASQVNEAFSNYGINVVPWSEKEKFVEKLAS</sequence>
<gene>
    <name evidence="3" type="ordered locus">Tresu_1634</name>
</gene>
<dbReference type="OrthoDB" id="1321863at2"/>
<dbReference type="Proteomes" id="UP000006852">
    <property type="component" value="Chromosome"/>
</dbReference>
<evidence type="ECO:0000313" key="4">
    <source>
        <dbReference type="Proteomes" id="UP000006852"/>
    </source>
</evidence>
<organism evidence="3 4">
    <name type="scientific">Treponema succinifaciens (strain ATCC 33096 / DSM 2489 / 6091)</name>
    <dbReference type="NCBI Taxonomy" id="869209"/>
    <lineage>
        <taxon>Bacteria</taxon>
        <taxon>Pseudomonadati</taxon>
        <taxon>Spirochaetota</taxon>
        <taxon>Spirochaetia</taxon>
        <taxon>Spirochaetales</taxon>
        <taxon>Treponemataceae</taxon>
        <taxon>Treponema</taxon>
    </lineage>
</organism>
<dbReference type="RefSeq" id="WP_013701814.1">
    <property type="nucleotide sequence ID" value="NC_015385.1"/>
</dbReference>
<protein>
    <recommendedName>
        <fullName evidence="5">DUF1829 domain-containing protein</fullName>
    </recommendedName>
</protein>
<dbReference type="InterPro" id="IPR014961">
    <property type="entry name" value="DUF1829"/>
</dbReference>
<dbReference type="Pfam" id="PF08862">
    <property type="entry name" value="DUF1829"/>
    <property type="match status" value="1"/>
</dbReference>
<dbReference type="GeneID" id="302998792"/>
<dbReference type="AlphaFoldDB" id="F2NVU6"/>